<organism evidence="2 3">
    <name type="scientific">Brevundimonas kwangchunensis</name>
    <dbReference type="NCBI Taxonomy" id="322163"/>
    <lineage>
        <taxon>Bacteria</taxon>
        <taxon>Pseudomonadati</taxon>
        <taxon>Pseudomonadota</taxon>
        <taxon>Alphaproteobacteria</taxon>
        <taxon>Caulobacterales</taxon>
        <taxon>Caulobacteraceae</taxon>
        <taxon>Brevundimonas</taxon>
    </lineage>
</organism>
<protein>
    <submittedName>
        <fullName evidence="2">DUF6265 family protein</fullName>
    </submittedName>
</protein>
<comment type="caution">
    <text evidence="2">The sequence shown here is derived from an EMBL/GenBank/DDBJ whole genome shotgun (WGS) entry which is preliminary data.</text>
</comment>
<accession>A0ABN1GQC8</accession>
<dbReference type="Pfam" id="PF19780">
    <property type="entry name" value="DUF6265"/>
    <property type="match status" value="1"/>
</dbReference>
<keyword evidence="3" id="KW-1185">Reference proteome</keyword>
<feature type="domain" description="DUF6265" evidence="1">
    <location>
        <begin position="22"/>
        <end position="130"/>
    </location>
</feature>
<reference evidence="2 3" key="1">
    <citation type="journal article" date="2019" name="Int. J. Syst. Evol. Microbiol.">
        <title>The Global Catalogue of Microorganisms (GCM) 10K type strain sequencing project: providing services to taxonomists for standard genome sequencing and annotation.</title>
        <authorList>
            <consortium name="The Broad Institute Genomics Platform"/>
            <consortium name="The Broad Institute Genome Sequencing Center for Infectious Disease"/>
            <person name="Wu L."/>
            <person name="Ma J."/>
        </authorList>
    </citation>
    <scope>NUCLEOTIDE SEQUENCE [LARGE SCALE GENOMIC DNA]</scope>
    <source>
        <strain evidence="2 3">JCM 12928</strain>
    </source>
</reference>
<proteinExistence type="predicted"/>
<sequence>MLTTALMMTAALQAGDLRPDLDWMSGYWLSCENGREVSETWSDPRHGLMTGMNVTVRNSRAGFELSRIAPADRSADAPYAYFGQPEGQPVTVFPVVESAPNLVVFGLDTHDFPQRIVYERDGDALHARIEGEIDGQTRSVEWHFRKAELNSRCPA</sequence>
<gene>
    <name evidence="2" type="ORF">GCM10009422_09430</name>
</gene>
<evidence type="ECO:0000313" key="3">
    <source>
        <dbReference type="Proteomes" id="UP001501352"/>
    </source>
</evidence>
<dbReference type="InterPro" id="IPR046232">
    <property type="entry name" value="DUF6265"/>
</dbReference>
<evidence type="ECO:0000259" key="1">
    <source>
        <dbReference type="Pfam" id="PF19780"/>
    </source>
</evidence>
<name>A0ABN1GQC8_9CAUL</name>
<dbReference type="Proteomes" id="UP001501352">
    <property type="component" value="Unassembled WGS sequence"/>
</dbReference>
<dbReference type="EMBL" id="BAAAGA010000001">
    <property type="protein sequence ID" value="GAA0616347.1"/>
    <property type="molecule type" value="Genomic_DNA"/>
</dbReference>
<dbReference type="RefSeq" id="WP_343791137.1">
    <property type="nucleotide sequence ID" value="NZ_BAAAGA010000001.1"/>
</dbReference>
<evidence type="ECO:0000313" key="2">
    <source>
        <dbReference type="EMBL" id="GAA0616347.1"/>
    </source>
</evidence>